<organism evidence="2 3">
    <name type="scientific">Rhodocollybia butyracea</name>
    <dbReference type="NCBI Taxonomy" id="206335"/>
    <lineage>
        <taxon>Eukaryota</taxon>
        <taxon>Fungi</taxon>
        <taxon>Dikarya</taxon>
        <taxon>Basidiomycota</taxon>
        <taxon>Agaricomycotina</taxon>
        <taxon>Agaricomycetes</taxon>
        <taxon>Agaricomycetidae</taxon>
        <taxon>Agaricales</taxon>
        <taxon>Marasmiineae</taxon>
        <taxon>Omphalotaceae</taxon>
        <taxon>Rhodocollybia</taxon>
    </lineage>
</organism>
<keyword evidence="1" id="KW-0472">Membrane</keyword>
<keyword evidence="3" id="KW-1185">Reference proteome</keyword>
<keyword evidence="1" id="KW-1133">Transmembrane helix</keyword>
<proteinExistence type="predicted"/>
<evidence type="ECO:0000256" key="1">
    <source>
        <dbReference type="SAM" id="Phobius"/>
    </source>
</evidence>
<comment type="caution">
    <text evidence="2">The sequence shown here is derived from an EMBL/GenBank/DDBJ whole genome shotgun (WGS) entry which is preliminary data.</text>
</comment>
<dbReference type="OrthoDB" id="2649899at2759"/>
<gene>
    <name evidence="2" type="ORF">BDP27DRAFT_1326538</name>
</gene>
<name>A0A9P5PSU0_9AGAR</name>
<reference evidence="2" key="1">
    <citation type="submission" date="2020-11" db="EMBL/GenBank/DDBJ databases">
        <authorList>
            <consortium name="DOE Joint Genome Institute"/>
            <person name="Ahrendt S."/>
            <person name="Riley R."/>
            <person name="Andreopoulos W."/>
            <person name="Labutti K."/>
            <person name="Pangilinan J."/>
            <person name="Ruiz-Duenas F.J."/>
            <person name="Barrasa J.M."/>
            <person name="Sanchez-Garcia M."/>
            <person name="Camarero S."/>
            <person name="Miyauchi S."/>
            <person name="Serrano A."/>
            <person name="Linde D."/>
            <person name="Babiker R."/>
            <person name="Drula E."/>
            <person name="Ayuso-Fernandez I."/>
            <person name="Pacheco R."/>
            <person name="Padilla G."/>
            <person name="Ferreira P."/>
            <person name="Barriuso J."/>
            <person name="Kellner H."/>
            <person name="Castanera R."/>
            <person name="Alfaro M."/>
            <person name="Ramirez L."/>
            <person name="Pisabarro A.G."/>
            <person name="Kuo A."/>
            <person name="Tritt A."/>
            <person name="Lipzen A."/>
            <person name="He G."/>
            <person name="Yan M."/>
            <person name="Ng V."/>
            <person name="Cullen D."/>
            <person name="Martin F."/>
            <person name="Rosso M.-N."/>
            <person name="Henrissat B."/>
            <person name="Hibbett D."/>
            <person name="Martinez A.T."/>
            <person name="Grigoriev I.V."/>
        </authorList>
    </citation>
    <scope>NUCLEOTIDE SEQUENCE</scope>
    <source>
        <strain evidence="2">AH 40177</strain>
    </source>
</reference>
<evidence type="ECO:0000313" key="2">
    <source>
        <dbReference type="EMBL" id="KAF9068743.1"/>
    </source>
</evidence>
<accession>A0A9P5PSU0</accession>
<feature type="transmembrane region" description="Helical" evidence="1">
    <location>
        <begin position="91"/>
        <end position="110"/>
    </location>
</feature>
<dbReference type="EMBL" id="JADNRY010000057">
    <property type="protein sequence ID" value="KAF9068743.1"/>
    <property type="molecule type" value="Genomic_DNA"/>
</dbReference>
<protein>
    <submittedName>
        <fullName evidence="2">Uncharacterized protein</fullName>
    </submittedName>
</protein>
<keyword evidence="1" id="KW-0812">Transmembrane</keyword>
<sequence>MGNLLLEIRQLGEHTTLSVTSPRQVLYHLKSKDSVVVESVLEMPDWESDTYKIASYDMLSTSIEDTFLDLMQKDEVNTKAIYRHIHFRKNLLVTWSFTLFYCLLHIFLPFQQQLVFHERPFHFD</sequence>
<dbReference type="AlphaFoldDB" id="A0A9P5PSU0"/>
<evidence type="ECO:0000313" key="3">
    <source>
        <dbReference type="Proteomes" id="UP000772434"/>
    </source>
</evidence>
<dbReference type="Proteomes" id="UP000772434">
    <property type="component" value="Unassembled WGS sequence"/>
</dbReference>